<reference evidence="1 2" key="1">
    <citation type="submission" date="2023-09" db="EMBL/GenBank/DDBJ databases">
        <authorList>
            <person name="Wang M."/>
        </authorList>
    </citation>
    <scope>NUCLEOTIDE SEQUENCE [LARGE SCALE GENOMIC DNA]</scope>
    <source>
        <strain evidence="1">GT-2023</strain>
        <tissue evidence="1">Liver</tissue>
    </source>
</reference>
<dbReference type="PANTHER" id="PTHR23080">
    <property type="entry name" value="THAP DOMAIN PROTEIN"/>
    <property type="match status" value="1"/>
</dbReference>
<sequence>MDVSQVNRLSISGGPNMKKTVWRICSKVFSSEVARQLNWCGRGDKRGIRKSNIGALLLVFILSLWTRKHAKNGSLYPTKVQCLLCLSGATTRLQHQGAPGNGRGEKFSPRRIKDPGPMDLQHQEHDYCSFPVPAAVDLSLDQTEDLRKEVEQLRKWVEELSVCQRFCLGRYASSDDDIRFYTRFVTYNHLMAFWRLIEPASHKGLTQRDLADRFDIHQSTAVKDYMPKDFQDYPDTQVLIDCTECGCQTPSYLLIQSEVFSSYKSHCTFKGLLAWHHMAQSPSSHPLLNKGFLWMGLCDMKVYRPALPVKMRNTCRLMRIYLYSVLASLPRLDFLSSRQQPLPNSPLTRSASLGTKQRLTSPPLSLSLSPSARLRLTCPLAVPADYSPAIVIADLLSSLNFALLSFRIKTLFGFICNWIPPVLIGGPPTMHVLDI</sequence>
<evidence type="ECO:0000313" key="2">
    <source>
        <dbReference type="Proteomes" id="UP001558613"/>
    </source>
</evidence>
<comment type="caution">
    <text evidence="1">The sequence shown here is derived from an EMBL/GenBank/DDBJ whole genome shotgun (WGS) entry which is preliminary data.</text>
</comment>
<organism evidence="1 2">
    <name type="scientific">Cirrhinus molitorella</name>
    <name type="common">mud carp</name>
    <dbReference type="NCBI Taxonomy" id="172907"/>
    <lineage>
        <taxon>Eukaryota</taxon>
        <taxon>Metazoa</taxon>
        <taxon>Chordata</taxon>
        <taxon>Craniata</taxon>
        <taxon>Vertebrata</taxon>
        <taxon>Euteleostomi</taxon>
        <taxon>Actinopterygii</taxon>
        <taxon>Neopterygii</taxon>
        <taxon>Teleostei</taxon>
        <taxon>Ostariophysi</taxon>
        <taxon>Cypriniformes</taxon>
        <taxon>Cyprinidae</taxon>
        <taxon>Labeoninae</taxon>
        <taxon>Labeonini</taxon>
        <taxon>Cirrhinus</taxon>
    </lineage>
</organism>
<dbReference type="PANTHER" id="PTHR23080:SF133">
    <property type="entry name" value="SI:CH211-262I1.5-RELATED"/>
    <property type="match status" value="1"/>
</dbReference>
<gene>
    <name evidence="1" type="ORF">QQF64_023834</name>
</gene>
<evidence type="ECO:0008006" key="3">
    <source>
        <dbReference type="Google" id="ProtNLM"/>
    </source>
</evidence>
<evidence type="ECO:0000313" key="1">
    <source>
        <dbReference type="EMBL" id="KAL1277161.1"/>
    </source>
</evidence>
<dbReference type="Proteomes" id="UP001558613">
    <property type="component" value="Unassembled WGS sequence"/>
</dbReference>
<keyword evidence="2" id="KW-1185">Reference proteome</keyword>
<dbReference type="EMBL" id="JAYMGO010000003">
    <property type="protein sequence ID" value="KAL1277161.1"/>
    <property type="molecule type" value="Genomic_DNA"/>
</dbReference>
<accession>A0ABR3NKE6</accession>
<proteinExistence type="predicted"/>
<name>A0ABR3NKE6_9TELE</name>
<protein>
    <recommendedName>
        <fullName evidence="3">Transposase Helix-turn-helix domain-containing protein</fullName>
    </recommendedName>
</protein>